<organism evidence="1 2">
    <name type="scientific">Sphingomonas panacis</name>
    <dbReference type="NCBI Taxonomy" id="1560345"/>
    <lineage>
        <taxon>Bacteria</taxon>
        <taxon>Pseudomonadati</taxon>
        <taxon>Pseudomonadota</taxon>
        <taxon>Alphaproteobacteria</taxon>
        <taxon>Sphingomonadales</taxon>
        <taxon>Sphingomonadaceae</taxon>
        <taxon>Sphingomonas</taxon>
    </lineage>
</organism>
<evidence type="ECO:0000313" key="1">
    <source>
        <dbReference type="EMBL" id="AOH83621.1"/>
    </source>
</evidence>
<dbReference type="EMBL" id="CP014168">
    <property type="protein sequence ID" value="AOH83621.1"/>
    <property type="molecule type" value="Genomic_DNA"/>
</dbReference>
<dbReference type="STRING" id="1560345.AWL63_06190"/>
<reference evidence="1 2" key="1">
    <citation type="submission" date="2016-01" db="EMBL/GenBank/DDBJ databases">
        <title>Complete genome and mega plasmid sequence of Sphingomonas panacis DCY99 elicits systemic resistance in rice to Xanthomonas oryzae.</title>
        <authorList>
            <person name="Kim Y.J."/>
            <person name="Yang D.C."/>
            <person name="Sing P."/>
        </authorList>
    </citation>
    <scope>NUCLEOTIDE SEQUENCE [LARGE SCALE GENOMIC DNA]</scope>
    <source>
        <strain evidence="1 2">DCY99</strain>
    </source>
</reference>
<evidence type="ECO:0000313" key="2">
    <source>
        <dbReference type="Proteomes" id="UP000094256"/>
    </source>
</evidence>
<dbReference type="KEGG" id="span:AWL63_06190"/>
<gene>
    <name evidence="1" type="ORF">AWL63_06190</name>
</gene>
<name>A0A1B3Z882_9SPHN</name>
<keyword evidence="2" id="KW-1185">Reference proteome</keyword>
<sequence>MMIIWSPSTGHFYHTEIHGEDVPADGVSITSHRHRTLLDGQRSGRQIAAGADGKPTLTPAIRVTTATLRQHAGMDIRVEARRRILAVASIERQSNDNALFGLYANKLIDKQAFDEALARRLRIDAIRAASNTLEAKIATWAAAALGKLDVTDPAHWPAEA</sequence>
<dbReference type="Proteomes" id="UP000094256">
    <property type="component" value="Chromosome"/>
</dbReference>
<evidence type="ECO:0008006" key="3">
    <source>
        <dbReference type="Google" id="ProtNLM"/>
    </source>
</evidence>
<dbReference type="AlphaFoldDB" id="A0A1B3Z882"/>
<protein>
    <recommendedName>
        <fullName evidence="3">DUF4376 domain-containing protein</fullName>
    </recommendedName>
</protein>
<accession>A0A1B3Z882</accession>
<proteinExistence type="predicted"/>